<feature type="transmembrane region" description="Helical" evidence="1">
    <location>
        <begin position="59"/>
        <end position="79"/>
    </location>
</feature>
<comment type="caution">
    <text evidence="2">The sequence shown here is derived from an EMBL/GenBank/DDBJ whole genome shotgun (WGS) entry which is preliminary data.</text>
</comment>
<accession>A0ABP8E4U6</accession>
<keyword evidence="3" id="KW-1185">Reference proteome</keyword>
<evidence type="ECO:0000313" key="2">
    <source>
        <dbReference type="EMBL" id="GAA4267238.1"/>
    </source>
</evidence>
<feature type="transmembrane region" description="Helical" evidence="1">
    <location>
        <begin position="480"/>
        <end position="501"/>
    </location>
</feature>
<feature type="transmembrane region" description="Helical" evidence="1">
    <location>
        <begin position="100"/>
        <end position="129"/>
    </location>
</feature>
<dbReference type="EMBL" id="BAABAU010000004">
    <property type="protein sequence ID" value="GAA4267238.1"/>
    <property type="molecule type" value="Genomic_DNA"/>
</dbReference>
<gene>
    <name evidence="2" type="ORF">GCM10022256_28500</name>
</gene>
<feature type="transmembrane region" description="Helical" evidence="1">
    <location>
        <begin position="404"/>
        <end position="428"/>
    </location>
</feature>
<evidence type="ECO:0008006" key="4">
    <source>
        <dbReference type="Google" id="ProtNLM"/>
    </source>
</evidence>
<dbReference type="Proteomes" id="UP001501594">
    <property type="component" value="Unassembled WGS sequence"/>
</dbReference>
<feature type="transmembrane region" description="Helical" evidence="1">
    <location>
        <begin position="370"/>
        <end position="398"/>
    </location>
</feature>
<evidence type="ECO:0000256" key="1">
    <source>
        <dbReference type="SAM" id="Phobius"/>
    </source>
</evidence>
<feature type="transmembrane region" description="Helical" evidence="1">
    <location>
        <begin position="135"/>
        <end position="155"/>
    </location>
</feature>
<organism evidence="2 3">
    <name type="scientific">Frondihabitans peucedani</name>
    <dbReference type="NCBI Taxonomy" id="598626"/>
    <lineage>
        <taxon>Bacteria</taxon>
        <taxon>Bacillati</taxon>
        <taxon>Actinomycetota</taxon>
        <taxon>Actinomycetes</taxon>
        <taxon>Micrococcales</taxon>
        <taxon>Microbacteriaceae</taxon>
        <taxon>Frondihabitans</taxon>
    </lineage>
</organism>
<name>A0ABP8E4U6_9MICO</name>
<feature type="transmembrane region" description="Helical" evidence="1">
    <location>
        <begin position="21"/>
        <end position="47"/>
    </location>
</feature>
<feature type="transmembrane region" description="Helical" evidence="1">
    <location>
        <begin position="449"/>
        <end position="474"/>
    </location>
</feature>
<sequence>MVAHLLTLRLLVMRNTLARSPWQLVAVIVGGLYGLGVLAGIFAGLVALSFAPPALTRTITVLAGSATLLGWIIVPLLTSGIDQTLSVSRLKIFPIGSTRLVAALAVCGILGIPGAVTLLAGVFTAAAWWHQPLVAVAAVATAGLAALTCVCGSRLIESLNAGLSARRRYREISGVLILIPLLLLGPLITLLSTGLQGASSSLPALAEGLSWSPLGAAWAVPGDLATGHGGAAALKTLIALATLALIVVAWRRSLASALVSTLQPATKAAASGRIGLFARFPATPTGAVAARALTYWLRDPRYSRQLILIPIFPILLYVNSRTTGLDGLVSAAGPIVAVLVSLTIFTDLSYDSTAFAAHISARVTGRADRLGRVLAVASFAVPIVILITIGSVVVTGVWSSLPALLGLSIGLLLSGFGLSSVSSARIVLPVPAPGDSPFAAKTGAGFTTSVTTLATWGILAVLALPEIVLAITAGATGSLLLGWLTLVTGIGLGTVLLVVGIRIGGRELDARGPELLTRLRVQR</sequence>
<reference evidence="3" key="1">
    <citation type="journal article" date="2019" name="Int. J. Syst. Evol. Microbiol.">
        <title>The Global Catalogue of Microorganisms (GCM) 10K type strain sequencing project: providing services to taxonomists for standard genome sequencing and annotation.</title>
        <authorList>
            <consortium name="The Broad Institute Genomics Platform"/>
            <consortium name="The Broad Institute Genome Sequencing Center for Infectious Disease"/>
            <person name="Wu L."/>
            <person name="Ma J."/>
        </authorList>
    </citation>
    <scope>NUCLEOTIDE SEQUENCE [LARGE SCALE GENOMIC DNA]</scope>
    <source>
        <strain evidence="3">JCM 17442</strain>
    </source>
</reference>
<keyword evidence="1" id="KW-1133">Transmembrane helix</keyword>
<protein>
    <recommendedName>
        <fullName evidence="4">Transporter</fullName>
    </recommendedName>
</protein>
<keyword evidence="1" id="KW-0812">Transmembrane</keyword>
<keyword evidence="1" id="KW-0472">Membrane</keyword>
<feature type="transmembrane region" description="Helical" evidence="1">
    <location>
        <begin position="175"/>
        <end position="195"/>
    </location>
</feature>
<feature type="transmembrane region" description="Helical" evidence="1">
    <location>
        <begin position="302"/>
        <end position="319"/>
    </location>
</feature>
<evidence type="ECO:0000313" key="3">
    <source>
        <dbReference type="Proteomes" id="UP001501594"/>
    </source>
</evidence>
<feature type="transmembrane region" description="Helical" evidence="1">
    <location>
        <begin position="331"/>
        <end position="350"/>
    </location>
</feature>
<feature type="transmembrane region" description="Helical" evidence="1">
    <location>
        <begin position="232"/>
        <end position="250"/>
    </location>
</feature>
<proteinExistence type="predicted"/>
<dbReference type="RefSeq" id="WP_344797359.1">
    <property type="nucleotide sequence ID" value="NZ_BAABAU010000004.1"/>
</dbReference>